<evidence type="ECO:0000256" key="3">
    <source>
        <dbReference type="ARBA" id="ARBA00022475"/>
    </source>
</evidence>
<dbReference type="PANTHER" id="PTHR37461:SF1">
    <property type="entry name" value="ANTI-SIGMA-K FACTOR RSKA"/>
    <property type="match status" value="1"/>
</dbReference>
<dbReference type="Pfam" id="PF10099">
    <property type="entry name" value="RskA_C"/>
    <property type="match status" value="1"/>
</dbReference>
<dbReference type="GO" id="GO:0006417">
    <property type="term" value="P:regulation of translation"/>
    <property type="evidence" value="ECO:0007669"/>
    <property type="project" value="TreeGrafter"/>
</dbReference>
<sequence length="256" mass="27928">MDCQEFQELSGAYVLGALSQEERREAEAHLSQCTSCVHTLQELKKAADYLPFAVPSVEPSASVKTRLFATIQAEAGQQVQNTQVRPLMKKQARPSWWSYWQTRVLATVAAIFLLLFGGMAAWNIALQRQLATTPPSLTTTIQGTNQTSGIQGVALYLPQTRTTTVVVRGLPALAGTTIYQGWLIKNNQPQSIGRFDVRDGTATLNFSGDGGAYDAIAISREPGPQASQDHPQGPVVATGSLPRVQQRIAWRYDGRV</sequence>
<dbReference type="GO" id="GO:0016989">
    <property type="term" value="F:sigma factor antagonist activity"/>
    <property type="evidence" value="ECO:0007669"/>
    <property type="project" value="TreeGrafter"/>
</dbReference>
<dbReference type="AlphaFoldDB" id="A0A8J3N5P9"/>
<name>A0A8J3N5P9_9CHLR</name>
<dbReference type="EMBL" id="BNJK01000001">
    <property type="protein sequence ID" value="GHO95372.1"/>
    <property type="molecule type" value="Genomic_DNA"/>
</dbReference>
<proteinExistence type="predicted"/>
<evidence type="ECO:0000259" key="11">
    <source>
        <dbReference type="Pfam" id="PF13490"/>
    </source>
</evidence>
<evidence type="ECO:0000256" key="4">
    <source>
        <dbReference type="ARBA" id="ARBA00022692"/>
    </source>
</evidence>
<gene>
    <name evidence="12" type="ORF">KSF_054200</name>
</gene>
<dbReference type="RefSeq" id="WP_220206056.1">
    <property type="nucleotide sequence ID" value="NZ_BNJK01000001.1"/>
</dbReference>
<evidence type="ECO:0000256" key="8">
    <source>
        <dbReference type="ARBA" id="ARBA00030803"/>
    </source>
</evidence>
<reference evidence="12" key="1">
    <citation type="submission" date="2020-10" db="EMBL/GenBank/DDBJ databases">
        <title>Taxonomic study of unclassified bacteria belonging to the class Ktedonobacteria.</title>
        <authorList>
            <person name="Yabe S."/>
            <person name="Wang C.M."/>
            <person name="Zheng Y."/>
            <person name="Sakai Y."/>
            <person name="Cavaletti L."/>
            <person name="Monciardini P."/>
            <person name="Donadio S."/>
        </authorList>
    </citation>
    <scope>NUCLEOTIDE SEQUENCE</scope>
    <source>
        <strain evidence="12">ID150040</strain>
    </source>
</reference>
<dbReference type="InterPro" id="IPR018764">
    <property type="entry name" value="RskA_C"/>
</dbReference>
<comment type="caution">
    <text evidence="12">The sequence shown here is derived from an EMBL/GenBank/DDBJ whole genome shotgun (WGS) entry which is preliminary data.</text>
</comment>
<dbReference type="PANTHER" id="PTHR37461">
    <property type="entry name" value="ANTI-SIGMA-K FACTOR RSKA"/>
    <property type="match status" value="1"/>
</dbReference>
<evidence type="ECO:0000313" key="13">
    <source>
        <dbReference type="Proteomes" id="UP000597444"/>
    </source>
</evidence>
<evidence type="ECO:0000256" key="5">
    <source>
        <dbReference type="ARBA" id="ARBA00022989"/>
    </source>
</evidence>
<evidence type="ECO:0000256" key="7">
    <source>
        <dbReference type="ARBA" id="ARBA00029829"/>
    </source>
</evidence>
<dbReference type="GO" id="GO:0005886">
    <property type="term" value="C:plasma membrane"/>
    <property type="evidence" value="ECO:0007669"/>
    <property type="project" value="UniProtKB-SubCell"/>
</dbReference>
<dbReference type="InterPro" id="IPR051474">
    <property type="entry name" value="Anti-sigma-K/W_factor"/>
</dbReference>
<evidence type="ECO:0000259" key="10">
    <source>
        <dbReference type="Pfam" id="PF10099"/>
    </source>
</evidence>
<evidence type="ECO:0000256" key="6">
    <source>
        <dbReference type="ARBA" id="ARBA00023136"/>
    </source>
</evidence>
<feature type="domain" description="Anti-sigma K factor RskA C-terminal" evidence="10">
    <location>
        <begin position="105"/>
        <end position="235"/>
    </location>
</feature>
<keyword evidence="5 9" id="KW-1133">Transmembrane helix</keyword>
<dbReference type="InterPro" id="IPR027383">
    <property type="entry name" value="Znf_put"/>
</dbReference>
<keyword evidence="13" id="KW-1185">Reference proteome</keyword>
<dbReference type="InterPro" id="IPR041916">
    <property type="entry name" value="Anti_sigma_zinc_sf"/>
</dbReference>
<dbReference type="Proteomes" id="UP000597444">
    <property type="component" value="Unassembled WGS sequence"/>
</dbReference>
<protein>
    <recommendedName>
        <fullName evidence="8">Regulator of SigK</fullName>
    </recommendedName>
    <alternativeName>
        <fullName evidence="7">Sigma-K anti-sigma factor RskA</fullName>
    </alternativeName>
</protein>
<keyword evidence="4 9" id="KW-0812">Transmembrane</keyword>
<evidence type="ECO:0000256" key="1">
    <source>
        <dbReference type="ARBA" id="ARBA00004167"/>
    </source>
</evidence>
<evidence type="ECO:0000313" key="12">
    <source>
        <dbReference type="EMBL" id="GHO95372.1"/>
    </source>
</evidence>
<evidence type="ECO:0000256" key="2">
    <source>
        <dbReference type="ARBA" id="ARBA00004236"/>
    </source>
</evidence>
<evidence type="ECO:0000256" key="9">
    <source>
        <dbReference type="SAM" id="Phobius"/>
    </source>
</evidence>
<keyword evidence="3" id="KW-1003">Cell membrane</keyword>
<dbReference type="Pfam" id="PF13490">
    <property type="entry name" value="zf-HC2"/>
    <property type="match status" value="1"/>
</dbReference>
<feature type="transmembrane region" description="Helical" evidence="9">
    <location>
        <begin position="104"/>
        <end position="126"/>
    </location>
</feature>
<organism evidence="12 13">
    <name type="scientific">Reticulibacter mediterranei</name>
    <dbReference type="NCBI Taxonomy" id="2778369"/>
    <lineage>
        <taxon>Bacteria</taxon>
        <taxon>Bacillati</taxon>
        <taxon>Chloroflexota</taxon>
        <taxon>Ktedonobacteria</taxon>
        <taxon>Ktedonobacterales</taxon>
        <taxon>Reticulibacteraceae</taxon>
        <taxon>Reticulibacter</taxon>
    </lineage>
</organism>
<accession>A0A8J3N5P9</accession>
<dbReference type="Gene3D" id="1.10.10.1320">
    <property type="entry name" value="Anti-sigma factor, zinc-finger domain"/>
    <property type="match status" value="1"/>
</dbReference>
<keyword evidence="6 9" id="KW-0472">Membrane</keyword>
<feature type="domain" description="Putative zinc-finger" evidence="11">
    <location>
        <begin position="3"/>
        <end position="36"/>
    </location>
</feature>
<comment type="subcellular location">
    <subcellularLocation>
        <location evidence="2">Cell membrane</location>
    </subcellularLocation>
    <subcellularLocation>
        <location evidence="1">Membrane</location>
        <topology evidence="1">Single-pass membrane protein</topology>
    </subcellularLocation>
</comment>